<gene>
    <name evidence="2" type="ORF">EVAR_81784_1</name>
</gene>
<evidence type="ECO:0000256" key="1">
    <source>
        <dbReference type="SAM" id="MobiDB-lite"/>
    </source>
</evidence>
<feature type="compositionally biased region" description="Basic and acidic residues" evidence="1">
    <location>
        <begin position="22"/>
        <end position="51"/>
    </location>
</feature>
<protein>
    <submittedName>
        <fullName evidence="2">Uncharacterized protein</fullName>
    </submittedName>
</protein>
<feature type="region of interest" description="Disordered" evidence="1">
    <location>
        <begin position="19"/>
        <end position="51"/>
    </location>
</feature>
<comment type="caution">
    <text evidence="2">The sequence shown here is derived from an EMBL/GenBank/DDBJ whole genome shotgun (WGS) entry which is preliminary data.</text>
</comment>
<keyword evidence="3" id="KW-1185">Reference proteome</keyword>
<dbReference type="AlphaFoldDB" id="A0A4C1UIB8"/>
<evidence type="ECO:0000313" key="3">
    <source>
        <dbReference type="Proteomes" id="UP000299102"/>
    </source>
</evidence>
<organism evidence="2 3">
    <name type="scientific">Eumeta variegata</name>
    <name type="common">Bagworm moth</name>
    <name type="synonym">Eumeta japonica</name>
    <dbReference type="NCBI Taxonomy" id="151549"/>
    <lineage>
        <taxon>Eukaryota</taxon>
        <taxon>Metazoa</taxon>
        <taxon>Ecdysozoa</taxon>
        <taxon>Arthropoda</taxon>
        <taxon>Hexapoda</taxon>
        <taxon>Insecta</taxon>
        <taxon>Pterygota</taxon>
        <taxon>Neoptera</taxon>
        <taxon>Endopterygota</taxon>
        <taxon>Lepidoptera</taxon>
        <taxon>Glossata</taxon>
        <taxon>Ditrysia</taxon>
        <taxon>Tineoidea</taxon>
        <taxon>Psychidae</taxon>
        <taxon>Oiketicinae</taxon>
        <taxon>Eumeta</taxon>
    </lineage>
</organism>
<dbReference type="EMBL" id="BGZK01000173">
    <property type="protein sequence ID" value="GBP25900.1"/>
    <property type="molecule type" value="Genomic_DNA"/>
</dbReference>
<dbReference type="Proteomes" id="UP000299102">
    <property type="component" value="Unassembled WGS sequence"/>
</dbReference>
<name>A0A4C1UIB8_EUMVA</name>
<accession>A0A4C1UIB8</accession>
<sequence length="94" mass="11035">MERESRRVGANVSMFSFTSRVSKYESEDGPEKVNRDENKRDHLDRDSEGRDFEQFDKGRIRRLLKLASLADWCTQTECTPRHIHLASERGPPRL</sequence>
<proteinExistence type="predicted"/>
<evidence type="ECO:0000313" key="2">
    <source>
        <dbReference type="EMBL" id="GBP25900.1"/>
    </source>
</evidence>
<reference evidence="2 3" key="1">
    <citation type="journal article" date="2019" name="Commun. Biol.">
        <title>The bagworm genome reveals a unique fibroin gene that provides high tensile strength.</title>
        <authorList>
            <person name="Kono N."/>
            <person name="Nakamura H."/>
            <person name="Ohtoshi R."/>
            <person name="Tomita M."/>
            <person name="Numata K."/>
            <person name="Arakawa K."/>
        </authorList>
    </citation>
    <scope>NUCLEOTIDE SEQUENCE [LARGE SCALE GENOMIC DNA]</scope>
</reference>